<dbReference type="GO" id="GO:0009501">
    <property type="term" value="C:amyloplast"/>
    <property type="evidence" value="ECO:0007669"/>
    <property type="project" value="UniProtKB-SubCell"/>
</dbReference>
<dbReference type="SUPFAM" id="SSF51445">
    <property type="entry name" value="(Trans)glycosidases"/>
    <property type="match status" value="1"/>
</dbReference>
<dbReference type="InterPro" id="IPR014756">
    <property type="entry name" value="Ig_E-set"/>
</dbReference>
<evidence type="ECO:0000256" key="8">
    <source>
        <dbReference type="PIRSR" id="PIRSR000463-1"/>
    </source>
</evidence>
<dbReference type="Pfam" id="PF02806">
    <property type="entry name" value="Alpha-amylase_C"/>
    <property type="match status" value="1"/>
</dbReference>
<dbReference type="Pfam" id="PF02922">
    <property type="entry name" value="CBM_48"/>
    <property type="match status" value="1"/>
</dbReference>
<dbReference type="PANTHER" id="PTHR43651">
    <property type="entry name" value="1,4-ALPHA-GLUCAN-BRANCHING ENZYME"/>
    <property type="match status" value="1"/>
</dbReference>
<gene>
    <name evidence="11" type="ORF">g.59138</name>
</gene>
<feature type="region of interest" description="Disordered" evidence="9">
    <location>
        <begin position="1"/>
        <end position="65"/>
    </location>
</feature>
<evidence type="ECO:0000256" key="7">
    <source>
        <dbReference type="ARBA" id="ARBA00060592"/>
    </source>
</evidence>
<dbReference type="GO" id="GO:0043169">
    <property type="term" value="F:cation binding"/>
    <property type="evidence" value="ECO:0007669"/>
    <property type="project" value="InterPro"/>
</dbReference>
<keyword evidence="5" id="KW-0808">Transferase</keyword>
<evidence type="ECO:0000256" key="5">
    <source>
        <dbReference type="ARBA" id="ARBA00022679"/>
    </source>
</evidence>
<evidence type="ECO:0000256" key="9">
    <source>
        <dbReference type="SAM" id="MobiDB-lite"/>
    </source>
</evidence>
<protein>
    <recommendedName>
        <fullName evidence="4">1,4-alpha-glucan branching enzyme</fullName>
        <ecNumber evidence="4">2.4.1.18</ecNumber>
    </recommendedName>
</protein>
<comment type="pathway">
    <text evidence="7">Glycan biosynthesis.</text>
</comment>
<evidence type="ECO:0000259" key="10">
    <source>
        <dbReference type="SMART" id="SM00642"/>
    </source>
</evidence>
<reference evidence="11" key="1">
    <citation type="submission" date="2015-08" db="EMBL/GenBank/DDBJ databases">
        <authorList>
            <person name="Babu N.S."/>
            <person name="Beckwith C.J."/>
            <person name="Beseler K.G."/>
            <person name="Brison A."/>
            <person name="Carone J.V."/>
            <person name="Caskin T.P."/>
            <person name="Diamond M."/>
            <person name="Durham M.E."/>
            <person name="Foxe J.M."/>
            <person name="Go M."/>
            <person name="Henderson B.A."/>
            <person name="Jones I.B."/>
            <person name="McGettigan J.A."/>
            <person name="Micheletti S.J."/>
            <person name="Nasrallah M.E."/>
            <person name="Ortiz D."/>
            <person name="Piller C.R."/>
            <person name="Privatt S.R."/>
            <person name="Schneider S.L."/>
            <person name="Sharp S."/>
            <person name="Smith T.C."/>
            <person name="Stanton J.D."/>
            <person name="Ullery H.E."/>
            <person name="Wilson R.J."/>
            <person name="Serrano M.G."/>
            <person name="Buck G."/>
            <person name="Lee V."/>
            <person name="Wang Y."/>
            <person name="Carvalho R."/>
            <person name="Voegtly L."/>
            <person name="Shi R."/>
            <person name="Duckworth R."/>
            <person name="Johnson A."/>
            <person name="Loviza R."/>
            <person name="Walstead R."/>
            <person name="Shah Z."/>
            <person name="Kiflezghi M."/>
            <person name="Wade K."/>
            <person name="Ball S.L."/>
            <person name="Bradley K.W."/>
            <person name="Asai D.J."/>
            <person name="Bowman C.A."/>
            <person name="Russell D.A."/>
            <person name="Pope W.H."/>
            <person name="Jacobs-Sera D."/>
            <person name="Hendrix R.W."/>
            <person name="Hatfull G.F."/>
        </authorList>
    </citation>
    <scope>NUCLEOTIDE SEQUENCE</scope>
</reference>
<dbReference type="PIRSF" id="PIRSF000463">
    <property type="entry name" value="GlgB"/>
    <property type="match status" value="1"/>
</dbReference>
<dbReference type="InterPro" id="IPR013783">
    <property type="entry name" value="Ig-like_fold"/>
</dbReference>
<dbReference type="GO" id="GO:0004553">
    <property type="term" value="F:hydrolase activity, hydrolyzing O-glycosyl compounds"/>
    <property type="evidence" value="ECO:0007669"/>
    <property type="project" value="InterPro"/>
</dbReference>
<dbReference type="SMART" id="SM00642">
    <property type="entry name" value="Aamy"/>
    <property type="match status" value="1"/>
</dbReference>
<dbReference type="InterPro" id="IPR004193">
    <property type="entry name" value="Glyco_hydro_13_N"/>
</dbReference>
<evidence type="ECO:0000256" key="2">
    <source>
        <dbReference type="ARBA" id="ARBA00004602"/>
    </source>
</evidence>
<evidence type="ECO:0000313" key="11">
    <source>
        <dbReference type="EMBL" id="JAT73182.1"/>
    </source>
</evidence>
<organism evidence="11">
    <name type="scientific">Auxenochlorella protothecoides</name>
    <name type="common">Green microalga</name>
    <name type="synonym">Chlorella protothecoides</name>
    <dbReference type="NCBI Taxonomy" id="3075"/>
    <lineage>
        <taxon>Eukaryota</taxon>
        <taxon>Viridiplantae</taxon>
        <taxon>Chlorophyta</taxon>
        <taxon>core chlorophytes</taxon>
        <taxon>Trebouxiophyceae</taxon>
        <taxon>Chlorellales</taxon>
        <taxon>Chlorellaceae</taxon>
        <taxon>Auxenochlorella</taxon>
    </lineage>
</organism>
<dbReference type="SUPFAM" id="SSF51011">
    <property type="entry name" value="Glycosyl hydrolase domain"/>
    <property type="match status" value="1"/>
</dbReference>
<evidence type="ECO:0000256" key="4">
    <source>
        <dbReference type="ARBA" id="ARBA00012541"/>
    </source>
</evidence>
<dbReference type="CDD" id="cd02854">
    <property type="entry name" value="E_set_GBE_euk_N"/>
    <property type="match status" value="1"/>
</dbReference>
<dbReference type="InterPro" id="IPR006048">
    <property type="entry name" value="A-amylase/branching_C"/>
</dbReference>
<comment type="similarity">
    <text evidence="3">Belongs to the glycosyl hydrolase 13 family. GlgB subfamily.</text>
</comment>
<proteinExistence type="inferred from homology"/>
<dbReference type="FunFam" id="3.20.20.80:FF:000001">
    <property type="entry name" value="1,4-alpha-glucan branching enzyme"/>
    <property type="match status" value="1"/>
</dbReference>
<evidence type="ECO:0000256" key="6">
    <source>
        <dbReference type="ARBA" id="ARBA00023234"/>
    </source>
</evidence>
<dbReference type="GO" id="GO:0005978">
    <property type="term" value="P:glycogen biosynthetic process"/>
    <property type="evidence" value="ECO:0007669"/>
    <property type="project" value="InterPro"/>
</dbReference>
<keyword evidence="6" id="KW-0934">Plastid</keyword>
<feature type="active site" description="Proton donor" evidence="8">
    <location>
        <position position="453"/>
    </location>
</feature>
<dbReference type="EMBL" id="GDKF01005440">
    <property type="protein sequence ID" value="JAT73182.1"/>
    <property type="molecule type" value="Transcribed_RNA"/>
</dbReference>
<dbReference type="Gene3D" id="3.20.20.80">
    <property type="entry name" value="Glycosidases"/>
    <property type="match status" value="1"/>
</dbReference>
<feature type="compositionally biased region" description="Pro residues" evidence="9">
    <location>
        <begin position="12"/>
        <end position="21"/>
    </location>
</feature>
<feature type="domain" description="Glycosyl hydrolase family 13 catalytic" evidence="10">
    <location>
        <begin position="256"/>
        <end position="615"/>
    </location>
</feature>
<dbReference type="InterPro" id="IPR017853">
    <property type="entry name" value="GH"/>
</dbReference>
<accession>A0A1D2A1W5</accession>
<comment type="catalytic activity">
    <reaction evidence="1">
        <text>Transfers a segment of a (1-&gt;4)-alpha-D-glucan chain to a primary hydroxy group in a similar glucan chain.</text>
        <dbReference type="EC" id="2.4.1.18"/>
    </reaction>
</comment>
<feature type="active site" description="Nucleophile" evidence="8">
    <location>
        <position position="398"/>
    </location>
</feature>
<keyword evidence="6" id="KW-0035">Amyloplast</keyword>
<dbReference type="EC" id="2.4.1.18" evidence="4"/>
<dbReference type="AlphaFoldDB" id="A0A1D2A1W5"/>
<dbReference type="PANTHER" id="PTHR43651:SF2">
    <property type="entry name" value="1,4-ALPHA-GLUCAN-BRANCHING ENZYME, CHLOROPLASTIC_AMYLOPLASTIC"/>
    <property type="match status" value="1"/>
</dbReference>
<dbReference type="CDD" id="cd11321">
    <property type="entry name" value="AmyAc_bac_euk_BE"/>
    <property type="match status" value="1"/>
</dbReference>
<dbReference type="InterPro" id="IPR013780">
    <property type="entry name" value="Glyco_hydro_b"/>
</dbReference>
<dbReference type="InterPro" id="IPR006047">
    <property type="entry name" value="GH13_cat_dom"/>
</dbReference>
<evidence type="ECO:0000256" key="3">
    <source>
        <dbReference type="ARBA" id="ARBA00009000"/>
    </source>
</evidence>
<dbReference type="InterPro" id="IPR037439">
    <property type="entry name" value="Branching_enzy"/>
</dbReference>
<evidence type="ECO:0000256" key="1">
    <source>
        <dbReference type="ARBA" id="ARBA00000826"/>
    </source>
</evidence>
<name>A0A1D2A1W5_AUXPR</name>
<dbReference type="Gene3D" id="2.60.40.1180">
    <property type="entry name" value="Golgi alpha-mannosidase II"/>
    <property type="match status" value="1"/>
</dbReference>
<dbReference type="SUPFAM" id="SSF81296">
    <property type="entry name" value="E set domains"/>
    <property type="match status" value="1"/>
</dbReference>
<sequence length="744" mass="82247">MHVHKVSASAHPSPPAAPPRAPHCRQPRPGASQQATGCPAVRGPPPCSATARQQGAPSGMASHSGSELRVLEVDPMLQSHAEHLRYRFQQYQNTRGSIERHAGSLLNFARGAKDYGIHTTDELTVYREWAPAAQAAQLIGDFNGWKPLDMSLGDNGVWFIELPHGPGGAPAIPHGALVKVRLRLPGGEWVDRIPAWIKWAVVPQGEMGAKYVGVHWAPAEAHAWVHPRPPRPATLRIYEAHVGMSSEERAVASYTYFKDSVLPHIHASGYNAIQLMAVQEHAYYGSFGYHVTNPFAASSRSGTPEELKALIDAAHGLGIVVLLDVVHSHISSNCEDGLAGFDFGQGPDENYFLQGDRGYHKEWDSRLFNYAGYEALRYLLSNLHYWIQDMGFDGFRFDGVTSMLYHHHGIGIGFTGNYSEYFSPSTNIDALVYLMLANDMVHELLPSAITIAEDVSGAPTLCRPVGEGGVGFDYRLAMGEPDFWVRTVKQVADEDWSMTGMASALCDRRYSEATVGYVESHDQALVGDQTLAFQLMGTEMYTSMSARQHPLPPRIERGIALHKLIRLITMCLGGESYLNFMGNEFGHPDWIDFPREGNGWSYEHCRRLWSLLQSDDLLYPALGRWDAACMALDQKGGFIASRHQWVTLADDARQVLVAERGPYLFVFNWSPSTSYQGLEVPAPRPGKYRPVLDSDAREFGGQGRVDGATEHFSQPRAPQVHGRDQALMVMVPARCVAVYECVDG</sequence>
<feature type="compositionally biased region" description="Polar residues" evidence="9">
    <location>
        <begin position="50"/>
        <end position="65"/>
    </location>
</feature>
<comment type="subcellular location">
    <subcellularLocation>
        <location evidence="2">Plastid</location>
        <location evidence="2">Amyloplast</location>
    </subcellularLocation>
</comment>
<dbReference type="GO" id="GO:0003844">
    <property type="term" value="F:1,4-alpha-glucan branching enzyme activity"/>
    <property type="evidence" value="ECO:0007669"/>
    <property type="project" value="UniProtKB-EC"/>
</dbReference>
<dbReference type="Gene3D" id="2.60.40.10">
    <property type="entry name" value="Immunoglobulins"/>
    <property type="match status" value="1"/>
</dbReference>